<name>B0D177_LACBS</name>
<evidence type="ECO:0000313" key="3">
    <source>
        <dbReference type="EMBL" id="EDR11586.1"/>
    </source>
</evidence>
<sequence length="449" mass="49352">MAPGGVRTGFSFFGLVGGVMAMLKLKDEWDSRYKPVASDDEEGRVALHSPYTDGDDDGAEPGSRLLNTEIPVRRPRRKRSKCCMCCGVDCGLFWKAFGIVVALFTLYGVFRVIRWAFTASPTGLEGMPAFSTSLGCLSASHIYNGSQVTVTAPVGAQYDHTFDIRGGAVGTFKLAAGQADATDVKYELTIRASEQSTLGNVFFTYPDIDEDNRVTDSRFVIDTPRHGPADKSCMRYDITLYVPPTLKKLHILSHTVMHLQFAEDAQIDLDDFHVTLFTLDSSNSMILTSQHVQAREHLSLEVFRGWIVGDVSLSNNTAITTQRGDGIANVRVHPVAPSDPNNPEVAVLRTTTGAGRTDIFYIGNKAFKRPIESTHMSSRNAEVYLTYKEAEFNGKIELESKSYTLIGGQRLVGGPPAEEGQVHWTHFAGNKDGADKIRVSSRGWTGLYF</sequence>
<feature type="region of interest" description="Disordered" evidence="1">
    <location>
        <begin position="47"/>
        <end position="70"/>
    </location>
</feature>
<feature type="transmembrane region" description="Helical" evidence="2">
    <location>
        <begin position="82"/>
        <end position="110"/>
    </location>
</feature>
<protein>
    <submittedName>
        <fullName evidence="3">Predicted protein</fullName>
    </submittedName>
</protein>
<keyword evidence="4" id="KW-1185">Reference proteome</keyword>
<dbReference type="Proteomes" id="UP000001194">
    <property type="component" value="Unassembled WGS sequence"/>
</dbReference>
<dbReference type="EMBL" id="DS547095">
    <property type="protein sequence ID" value="EDR11586.1"/>
    <property type="molecule type" value="Genomic_DNA"/>
</dbReference>
<dbReference type="AlphaFoldDB" id="B0D177"/>
<gene>
    <name evidence="3" type="ORF">LACBIDRAFT_313944</name>
</gene>
<keyword evidence="2" id="KW-0472">Membrane</keyword>
<feature type="transmembrane region" description="Helical" evidence="2">
    <location>
        <begin position="6"/>
        <end position="25"/>
    </location>
</feature>
<reference evidence="3 4" key="1">
    <citation type="journal article" date="2008" name="Nature">
        <title>The genome of Laccaria bicolor provides insights into mycorrhizal symbiosis.</title>
        <authorList>
            <person name="Martin F."/>
            <person name="Aerts A."/>
            <person name="Ahren D."/>
            <person name="Brun A."/>
            <person name="Danchin E.G.J."/>
            <person name="Duchaussoy F."/>
            <person name="Gibon J."/>
            <person name="Kohler A."/>
            <person name="Lindquist E."/>
            <person name="Pereda V."/>
            <person name="Salamov A."/>
            <person name="Shapiro H.J."/>
            <person name="Wuyts J."/>
            <person name="Blaudez D."/>
            <person name="Buee M."/>
            <person name="Brokstein P."/>
            <person name="Canbaeck B."/>
            <person name="Cohen D."/>
            <person name="Courty P.E."/>
            <person name="Coutinho P.M."/>
            <person name="Delaruelle C."/>
            <person name="Detter J.C."/>
            <person name="Deveau A."/>
            <person name="DiFazio S."/>
            <person name="Duplessis S."/>
            <person name="Fraissinet-Tachet L."/>
            <person name="Lucic E."/>
            <person name="Frey-Klett P."/>
            <person name="Fourrey C."/>
            <person name="Feussner I."/>
            <person name="Gay G."/>
            <person name="Grimwood J."/>
            <person name="Hoegger P.J."/>
            <person name="Jain P."/>
            <person name="Kilaru S."/>
            <person name="Labbe J."/>
            <person name="Lin Y.C."/>
            <person name="Legue V."/>
            <person name="Le Tacon F."/>
            <person name="Marmeisse R."/>
            <person name="Melayah D."/>
            <person name="Montanini B."/>
            <person name="Muratet M."/>
            <person name="Nehls U."/>
            <person name="Niculita-Hirzel H."/>
            <person name="Oudot-Le Secq M.P."/>
            <person name="Peter M."/>
            <person name="Quesneville H."/>
            <person name="Rajashekar B."/>
            <person name="Reich M."/>
            <person name="Rouhier N."/>
            <person name="Schmutz J."/>
            <person name="Yin T."/>
            <person name="Chalot M."/>
            <person name="Henrissat B."/>
            <person name="Kuees U."/>
            <person name="Lucas S."/>
            <person name="Van de Peer Y."/>
            <person name="Podila G.K."/>
            <person name="Polle A."/>
            <person name="Pukkila P.J."/>
            <person name="Richardson P.M."/>
            <person name="Rouze P."/>
            <person name="Sanders I.R."/>
            <person name="Stajich J.E."/>
            <person name="Tunlid A."/>
            <person name="Tuskan G."/>
            <person name="Grigoriev I.V."/>
        </authorList>
    </citation>
    <scope>NUCLEOTIDE SEQUENCE [LARGE SCALE GENOMIC DNA]</scope>
    <source>
        <strain evidence="4">S238N-H82 / ATCC MYA-4686</strain>
    </source>
</reference>
<evidence type="ECO:0000256" key="1">
    <source>
        <dbReference type="SAM" id="MobiDB-lite"/>
    </source>
</evidence>
<accession>B0D177</accession>
<dbReference type="OrthoDB" id="2991206at2759"/>
<dbReference type="RefSeq" id="XP_001877483.1">
    <property type="nucleotide sequence ID" value="XM_001877448.1"/>
</dbReference>
<dbReference type="KEGG" id="lbc:LACBIDRAFT_313944"/>
<keyword evidence="2" id="KW-1133">Transmembrane helix</keyword>
<evidence type="ECO:0000256" key="2">
    <source>
        <dbReference type="SAM" id="Phobius"/>
    </source>
</evidence>
<organism evidence="4">
    <name type="scientific">Laccaria bicolor (strain S238N-H82 / ATCC MYA-4686)</name>
    <name type="common">Bicoloured deceiver</name>
    <name type="synonym">Laccaria laccata var. bicolor</name>
    <dbReference type="NCBI Taxonomy" id="486041"/>
    <lineage>
        <taxon>Eukaryota</taxon>
        <taxon>Fungi</taxon>
        <taxon>Dikarya</taxon>
        <taxon>Basidiomycota</taxon>
        <taxon>Agaricomycotina</taxon>
        <taxon>Agaricomycetes</taxon>
        <taxon>Agaricomycetidae</taxon>
        <taxon>Agaricales</taxon>
        <taxon>Agaricineae</taxon>
        <taxon>Hydnangiaceae</taxon>
        <taxon>Laccaria</taxon>
    </lineage>
</organism>
<keyword evidence="2" id="KW-0812">Transmembrane</keyword>
<evidence type="ECO:0000313" key="4">
    <source>
        <dbReference type="Proteomes" id="UP000001194"/>
    </source>
</evidence>
<proteinExistence type="predicted"/>
<dbReference type="HOGENOM" id="CLU_609826_0_0_1"/>
<dbReference type="GeneID" id="6073089"/>
<dbReference type="InParanoid" id="B0D177"/>